<reference evidence="3 4" key="1">
    <citation type="submission" date="2019-06" db="EMBL/GenBank/DDBJ databases">
        <title>Genome Sequence of the Brown Rot Fungal Pathogen Monilinia fructicola.</title>
        <authorList>
            <person name="De Miccolis Angelini R.M."/>
            <person name="Landi L."/>
            <person name="Abate D."/>
            <person name="Pollastro S."/>
            <person name="Romanazzi G."/>
            <person name="Faretra F."/>
        </authorList>
    </citation>
    <scope>NUCLEOTIDE SEQUENCE [LARGE SCALE GENOMIC DNA]</scope>
    <source>
        <strain evidence="3 4">Mfrc123</strain>
    </source>
</reference>
<proteinExistence type="predicted"/>
<comment type="caution">
    <text evidence="3">The sequence shown here is derived from an EMBL/GenBank/DDBJ whole genome shotgun (WGS) entry which is preliminary data.</text>
</comment>
<keyword evidence="1" id="KW-0210">Decarboxylase</keyword>
<protein>
    <recommendedName>
        <fullName evidence="5">Phosphatidylserine decarboxylase</fullName>
    </recommendedName>
</protein>
<gene>
    <name evidence="3" type="ORF">EYC84_007112</name>
</gene>
<dbReference type="PANTHER" id="PTHR10067">
    <property type="entry name" value="PHOSPHATIDYLSERINE DECARBOXYLASE"/>
    <property type="match status" value="1"/>
</dbReference>
<dbReference type="VEuPathDB" id="FungiDB:MFRU_023g00110"/>
<sequence length="464" mass="53253">MHTLSQLLHDWRWLRSRNCYRWEDGYIKRNSEPDECQRIGQTQDSIHIHVFFPQNLQKKDSPIAFLKLRDELLREVDDLDTAVRNALKFDIPDMAKYGIKSGKGFLDFADWLVRGWIPTESTNGRDIYYILCIFYFVLAQEPLGVRQTSILPKNINKPLTPLSDWLVRYAKTIGEFMDKPESWNETSLTSYRNSPMFRVFEAEDPSNWKTFNQFFHRKLKEPREIDSPDDDRIVTFPADSTFAGAFSITDESEVILKNLPWKISDLLGKYGLQEVPGSDEKITYGELFKDGVWTHSFLNTFDYHRQHAAVSGKVEVIDVIPGAAYLEIQVMTDEKAGGHNYLSPRRRISPNIKSREPAGVHTLDAPDSPGYQFLQTRGVVIINSENLGRVAILPIGMAVVSSVVVNTELLGKTIKKGDEISHFAFGGSDCVMMFEQKARVSNFPDTEANEHFYYGEKICKSHYR</sequence>
<keyword evidence="2" id="KW-0456">Lyase</keyword>
<accession>A0A5M9K5J8</accession>
<dbReference type="InterPro" id="IPR003817">
    <property type="entry name" value="PS_Dcarbxylase"/>
</dbReference>
<evidence type="ECO:0000256" key="1">
    <source>
        <dbReference type="ARBA" id="ARBA00022793"/>
    </source>
</evidence>
<dbReference type="EMBL" id="VICG01000001">
    <property type="protein sequence ID" value="KAA8577108.1"/>
    <property type="molecule type" value="Genomic_DNA"/>
</dbReference>
<name>A0A5M9K5J8_MONFR</name>
<dbReference type="PANTHER" id="PTHR10067:SF13">
    <property type="entry name" value="PHOSPHATIDYLSERINE DECARBOXYLASE"/>
    <property type="match status" value="1"/>
</dbReference>
<dbReference type="Pfam" id="PF02666">
    <property type="entry name" value="PS_Dcarbxylase"/>
    <property type="match status" value="1"/>
</dbReference>
<evidence type="ECO:0000256" key="2">
    <source>
        <dbReference type="ARBA" id="ARBA00023239"/>
    </source>
</evidence>
<evidence type="ECO:0000313" key="4">
    <source>
        <dbReference type="Proteomes" id="UP000322873"/>
    </source>
</evidence>
<keyword evidence="4" id="KW-1185">Reference proteome</keyword>
<dbReference type="AlphaFoldDB" id="A0A5M9K5J8"/>
<dbReference type="GO" id="GO:0004609">
    <property type="term" value="F:phosphatidylserine decarboxylase activity"/>
    <property type="evidence" value="ECO:0007669"/>
    <property type="project" value="InterPro"/>
</dbReference>
<organism evidence="3 4">
    <name type="scientific">Monilinia fructicola</name>
    <name type="common">Brown rot fungus</name>
    <name type="synonym">Ciboria fructicola</name>
    <dbReference type="NCBI Taxonomy" id="38448"/>
    <lineage>
        <taxon>Eukaryota</taxon>
        <taxon>Fungi</taxon>
        <taxon>Dikarya</taxon>
        <taxon>Ascomycota</taxon>
        <taxon>Pezizomycotina</taxon>
        <taxon>Leotiomycetes</taxon>
        <taxon>Helotiales</taxon>
        <taxon>Sclerotiniaceae</taxon>
        <taxon>Monilinia</taxon>
    </lineage>
</organism>
<dbReference type="GO" id="GO:0008654">
    <property type="term" value="P:phospholipid biosynthetic process"/>
    <property type="evidence" value="ECO:0007669"/>
    <property type="project" value="InterPro"/>
</dbReference>
<evidence type="ECO:0000313" key="3">
    <source>
        <dbReference type="EMBL" id="KAA8577108.1"/>
    </source>
</evidence>
<evidence type="ECO:0008006" key="5">
    <source>
        <dbReference type="Google" id="ProtNLM"/>
    </source>
</evidence>
<dbReference type="Proteomes" id="UP000322873">
    <property type="component" value="Unassembled WGS sequence"/>
</dbReference>